<sequence length="100" mass="11311">MVYDLDYEEDLKSGGDCLHDIQIQQWRSGSTAENVPIYTVQMVNEGSKGVEQIMVDCRLQPRSALGVVRSIMRGNVKALEIMRASVWNRARAKMMIHGVE</sequence>
<comment type="caution">
    <text evidence="1">The sequence shown here is derived from an EMBL/GenBank/DDBJ whole genome shotgun (WGS) entry which is preliminary data.</text>
</comment>
<dbReference type="EMBL" id="JAUJYO010000012">
    <property type="protein sequence ID" value="KAK1301957.1"/>
    <property type="molecule type" value="Genomic_DNA"/>
</dbReference>
<accession>A0AAV9DPS9</accession>
<reference evidence="1" key="2">
    <citation type="submission" date="2023-06" db="EMBL/GenBank/DDBJ databases">
        <authorList>
            <person name="Ma L."/>
            <person name="Liu K.-W."/>
            <person name="Li Z."/>
            <person name="Hsiao Y.-Y."/>
            <person name="Qi Y."/>
            <person name="Fu T."/>
            <person name="Tang G."/>
            <person name="Zhang D."/>
            <person name="Sun W.-H."/>
            <person name="Liu D.-K."/>
            <person name="Li Y."/>
            <person name="Chen G.-Z."/>
            <person name="Liu X.-D."/>
            <person name="Liao X.-Y."/>
            <person name="Jiang Y.-T."/>
            <person name="Yu X."/>
            <person name="Hao Y."/>
            <person name="Huang J."/>
            <person name="Zhao X.-W."/>
            <person name="Ke S."/>
            <person name="Chen Y.-Y."/>
            <person name="Wu W.-L."/>
            <person name="Hsu J.-L."/>
            <person name="Lin Y.-F."/>
            <person name="Huang M.-D."/>
            <person name="Li C.-Y."/>
            <person name="Huang L."/>
            <person name="Wang Z.-W."/>
            <person name="Zhao X."/>
            <person name="Zhong W.-Y."/>
            <person name="Peng D.-H."/>
            <person name="Ahmad S."/>
            <person name="Lan S."/>
            <person name="Zhang J.-S."/>
            <person name="Tsai W.-C."/>
            <person name="Van De Peer Y."/>
            <person name="Liu Z.-J."/>
        </authorList>
    </citation>
    <scope>NUCLEOTIDE SEQUENCE</scope>
    <source>
        <strain evidence="1">CP</strain>
        <tissue evidence="1">Leaves</tissue>
    </source>
</reference>
<keyword evidence="2" id="KW-1185">Reference proteome</keyword>
<dbReference type="AlphaFoldDB" id="A0AAV9DPS9"/>
<proteinExistence type="predicted"/>
<dbReference type="Proteomes" id="UP001180020">
    <property type="component" value="Unassembled WGS sequence"/>
</dbReference>
<organism evidence="1 2">
    <name type="scientific">Acorus calamus</name>
    <name type="common">Sweet flag</name>
    <dbReference type="NCBI Taxonomy" id="4465"/>
    <lineage>
        <taxon>Eukaryota</taxon>
        <taxon>Viridiplantae</taxon>
        <taxon>Streptophyta</taxon>
        <taxon>Embryophyta</taxon>
        <taxon>Tracheophyta</taxon>
        <taxon>Spermatophyta</taxon>
        <taxon>Magnoliopsida</taxon>
        <taxon>Liliopsida</taxon>
        <taxon>Acoraceae</taxon>
        <taxon>Acorus</taxon>
    </lineage>
</organism>
<name>A0AAV9DPS9_ACOCL</name>
<reference evidence="1" key="1">
    <citation type="journal article" date="2023" name="Nat. Commun.">
        <title>Diploid and tetraploid genomes of Acorus and the evolution of monocots.</title>
        <authorList>
            <person name="Ma L."/>
            <person name="Liu K.W."/>
            <person name="Li Z."/>
            <person name="Hsiao Y.Y."/>
            <person name="Qi Y."/>
            <person name="Fu T."/>
            <person name="Tang G.D."/>
            <person name="Zhang D."/>
            <person name="Sun W.H."/>
            <person name="Liu D.K."/>
            <person name="Li Y."/>
            <person name="Chen G.Z."/>
            <person name="Liu X.D."/>
            <person name="Liao X.Y."/>
            <person name="Jiang Y.T."/>
            <person name="Yu X."/>
            <person name="Hao Y."/>
            <person name="Huang J."/>
            <person name="Zhao X.W."/>
            <person name="Ke S."/>
            <person name="Chen Y.Y."/>
            <person name="Wu W.L."/>
            <person name="Hsu J.L."/>
            <person name="Lin Y.F."/>
            <person name="Huang M.D."/>
            <person name="Li C.Y."/>
            <person name="Huang L."/>
            <person name="Wang Z.W."/>
            <person name="Zhao X."/>
            <person name="Zhong W.Y."/>
            <person name="Peng D.H."/>
            <person name="Ahmad S."/>
            <person name="Lan S."/>
            <person name="Zhang J.S."/>
            <person name="Tsai W.C."/>
            <person name="Van de Peer Y."/>
            <person name="Liu Z.J."/>
        </authorList>
    </citation>
    <scope>NUCLEOTIDE SEQUENCE</scope>
    <source>
        <strain evidence="1">CP</strain>
    </source>
</reference>
<gene>
    <name evidence="1" type="ORF">QJS10_CPB12g01610</name>
</gene>
<evidence type="ECO:0000313" key="1">
    <source>
        <dbReference type="EMBL" id="KAK1301957.1"/>
    </source>
</evidence>
<evidence type="ECO:0000313" key="2">
    <source>
        <dbReference type="Proteomes" id="UP001180020"/>
    </source>
</evidence>
<protein>
    <submittedName>
        <fullName evidence="1">Uncharacterized protein</fullName>
    </submittedName>
</protein>